<gene>
    <name evidence="1" type="ORF">CR513_33176</name>
</gene>
<proteinExistence type="predicted"/>
<evidence type="ECO:0000313" key="1">
    <source>
        <dbReference type="EMBL" id="RDX85606.1"/>
    </source>
</evidence>
<protein>
    <submittedName>
        <fullName evidence="1">Uncharacterized protein</fullName>
    </submittedName>
</protein>
<dbReference type="Proteomes" id="UP000257109">
    <property type="component" value="Unassembled WGS sequence"/>
</dbReference>
<accession>A0A371G4W9</accession>
<keyword evidence="2" id="KW-1185">Reference proteome</keyword>
<sequence>MVGLLCVQGPLGGQTLNGSTYKVSSRDARFGREDGFLIDEVIRRPDQGPSIGRFYDRDDIVSNGPLGGRTPVSKDQKGWLGLGEYYQETPPLFPKILNEFKNESTYKMSSREDKFDGEDGCLVDGAKGLIKAQVLADFVIEMSANRKNKAIRIGSKRVYSQLDQS</sequence>
<reference evidence="1" key="1">
    <citation type="submission" date="2018-05" db="EMBL/GenBank/DDBJ databases">
        <title>Draft genome of Mucuna pruriens seed.</title>
        <authorList>
            <person name="Nnadi N.E."/>
            <person name="Vos R."/>
            <person name="Hasami M.H."/>
            <person name="Devisetty U.K."/>
            <person name="Aguiy J.C."/>
        </authorList>
    </citation>
    <scope>NUCLEOTIDE SEQUENCE [LARGE SCALE GENOMIC DNA]</scope>
    <source>
        <strain evidence="1">JCA_2017</strain>
    </source>
</reference>
<comment type="caution">
    <text evidence="1">The sequence shown here is derived from an EMBL/GenBank/DDBJ whole genome shotgun (WGS) entry which is preliminary data.</text>
</comment>
<dbReference type="EMBL" id="QJKJ01006748">
    <property type="protein sequence ID" value="RDX85606.1"/>
    <property type="molecule type" value="Genomic_DNA"/>
</dbReference>
<dbReference type="AlphaFoldDB" id="A0A371G4W9"/>
<name>A0A371G4W9_MUCPR</name>
<evidence type="ECO:0000313" key="2">
    <source>
        <dbReference type="Proteomes" id="UP000257109"/>
    </source>
</evidence>
<feature type="non-terminal residue" evidence="1">
    <location>
        <position position="1"/>
    </location>
</feature>
<organism evidence="1 2">
    <name type="scientific">Mucuna pruriens</name>
    <name type="common">Velvet bean</name>
    <name type="synonym">Dolichos pruriens</name>
    <dbReference type="NCBI Taxonomy" id="157652"/>
    <lineage>
        <taxon>Eukaryota</taxon>
        <taxon>Viridiplantae</taxon>
        <taxon>Streptophyta</taxon>
        <taxon>Embryophyta</taxon>
        <taxon>Tracheophyta</taxon>
        <taxon>Spermatophyta</taxon>
        <taxon>Magnoliopsida</taxon>
        <taxon>eudicotyledons</taxon>
        <taxon>Gunneridae</taxon>
        <taxon>Pentapetalae</taxon>
        <taxon>rosids</taxon>
        <taxon>fabids</taxon>
        <taxon>Fabales</taxon>
        <taxon>Fabaceae</taxon>
        <taxon>Papilionoideae</taxon>
        <taxon>50 kb inversion clade</taxon>
        <taxon>NPAAA clade</taxon>
        <taxon>indigoferoid/millettioid clade</taxon>
        <taxon>Phaseoleae</taxon>
        <taxon>Mucuna</taxon>
    </lineage>
</organism>